<keyword evidence="3" id="KW-1185">Reference proteome</keyword>
<evidence type="ECO:0000313" key="2">
    <source>
        <dbReference type="EMBL" id="MCJ2184023.1"/>
    </source>
</evidence>
<sequence length="111" mass="11308">MLAYASGAMMCGTGGCDLLVLKPSQQGYTIVGDLSVVQLPVGVLASKTNGWHDLAVSVSGGGEPSSIRRVPFGGTRYASNPTTAGDTEPDTLGTVLLSPDTRPDKPAASQD</sequence>
<evidence type="ECO:0000256" key="1">
    <source>
        <dbReference type="SAM" id="MobiDB-lite"/>
    </source>
</evidence>
<name>A0ABT0BGP1_9SPHN</name>
<dbReference type="RefSeq" id="WP_244022437.1">
    <property type="nucleotide sequence ID" value="NZ_JALHLF010000072.1"/>
</dbReference>
<evidence type="ECO:0000313" key="3">
    <source>
        <dbReference type="Proteomes" id="UP001162881"/>
    </source>
</evidence>
<feature type="region of interest" description="Disordered" evidence="1">
    <location>
        <begin position="63"/>
        <end position="111"/>
    </location>
</feature>
<dbReference type="Proteomes" id="UP001162881">
    <property type="component" value="Unassembled WGS sequence"/>
</dbReference>
<reference evidence="2" key="1">
    <citation type="submission" date="2022-03" db="EMBL/GenBank/DDBJ databases">
        <title>Identification of a novel bacterium isolated from mangrove sediments.</title>
        <authorList>
            <person name="Pan X."/>
        </authorList>
    </citation>
    <scope>NUCLEOTIDE SEQUENCE</scope>
    <source>
        <strain evidence="2">B1949</strain>
    </source>
</reference>
<organism evidence="2 3">
    <name type="scientific">Novosphingobium organovorum</name>
    <dbReference type="NCBI Taxonomy" id="2930092"/>
    <lineage>
        <taxon>Bacteria</taxon>
        <taxon>Pseudomonadati</taxon>
        <taxon>Pseudomonadota</taxon>
        <taxon>Alphaproteobacteria</taxon>
        <taxon>Sphingomonadales</taxon>
        <taxon>Sphingomonadaceae</taxon>
        <taxon>Novosphingobium</taxon>
    </lineage>
</organism>
<gene>
    <name evidence="2" type="ORF">MTR62_15160</name>
</gene>
<dbReference type="EMBL" id="JALHLF010000072">
    <property type="protein sequence ID" value="MCJ2184023.1"/>
    <property type="molecule type" value="Genomic_DNA"/>
</dbReference>
<accession>A0ABT0BGP1</accession>
<protein>
    <submittedName>
        <fullName evidence="2">Uncharacterized protein</fullName>
    </submittedName>
</protein>
<proteinExistence type="predicted"/>
<comment type="caution">
    <text evidence="2">The sequence shown here is derived from an EMBL/GenBank/DDBJ whole genome shotgun (WGS) entry which is preliminary data.</text>
</comment>